<name>A0A1D1ZXE6_AUXPR</name>
<organism evidence="2">
    <name type="scientific">Auxenochlorella protothecoides</name>
    <name type="common">Green microalga</name>
    <name type="synonym">Chlorella protothecoides</name>
    <dbReference type="NCBI Taxonomy" id="3075"/>
    <lineage>
        <taxon>Eukaryota</taxon>
        <taxon>Viridiplantae</taxon>
        <taxon>Chlorophyta</taxon>
        <taxon>core chlorophytes</taxon>
        <taxon>Trebouxiophyceae</taxon>
        <taxon>Chlorellales</taxon>
        <taxon>Chlorellaceae</taxon>
        <taxon>Auxenochlorella</taxon>
    </lineage>
</organism>
<dbReference type="AlphaFoldDB" id="A0A1D1ZXE6"/>
<reference evidence="2" key="1">
    <citation type="submission" date="2015-08" db="EMBL/GenBank/DDBJ databases">
        <authorList>
            <person name="Babu N.S."/>
            <person name="Beckwith C.J."/>
            <person name="Beseler K.G."/>
            <person name="Brison A."/>
            <person name="Carone J.V."/>
            <person name="Caskin T.P."/>
            <person name="Diamond M."/>
            <person name="Durham M.E."/>
            <person name="Foxe J.M."/>
            <person name="Go M."/>
            <person name="Henderson B.A."/>
            <person name="Jones I.B."/>
            <person name="McGettigan J.A."/>
            <person name="Micheletti S.J."/>
            <person name="Nasrallah M.E."/>
            <person name="Ortiz D."/>
            <person name="Piller C.R."/>
            <person name="Privatt S.R."/>
            <person name="Schneider S.L."/>
            <person name="Sharp S."/>
            <person name="Smith T.C."/>
            <person name="Stanton J.D."/>
            <person name="Ullery H.E."/>
            <person name="Wilson R.J."/>
            <person name="Serrano M.G."/>
            <person name="Buck G."/>
            <person name="Lee V."/>
            <person name="Wang Y."/>
            <person name="Carvalho R."/>
            <person name="Voegtly L."/>
            <person name="Shi R."/>
            <person name="Duckworth R."/>
            <person name="Johnson A."/>
            <person name="Loviza R."/>
            <person name="Walstead R."/>
            <person name="Shah Z."/>
            <person name="Kiflezghi M."/>
            <person name="Wade K."/>
            <person name="Ball S.L."/>
            <person name="Bradley K.W."/>
            <person name="Asai D.J."/>
            <person name="Bowman C.A."/>
            <person name="Russell D.A."/>
            <person name="Pope W.H."/>
            <person name="Jacobs-Sera D."/>
            <person name="Hendrix R.W."/>
            <person name="Hatfull G.F."/>
        </authorList>
    </citation>
    <scope>NUCLEOTIDE SEQUENCE</scope>
</reference>
<gene>
    <name evidence="2" type="ORF">g.702</name>
</gene>
<sequence length="318" mass="33923">SIAQSPDQSKTPLPLSCNLPVCGRSFSELPPRSVSRHSEHTRPPRPTMKTAYILLALAVCGIGAQVRADDAVHDYDNLVATLTQNILGNVKDAASGLSNVLPNTAELQSEVSTLTGQLENLYTTFESQFCTEAEFDFGRKRPATFTGPSFDITFSTGSCSFNETVFWTTGEKELNCVEPSIEFTKEPAVFVSKRKTPITFTSKYCNVNKTFGEEETTILYSFDGSKQLSVNDLTSKITDEVKQALSTLTSSVSSLPSSLTNLVDSIPTPSEIAAQGAALKAGLLNKGKSPAVKPPVAPKSPAVPVSGARASPAYSSAL</sequence>
<proteinExistence type="predicted"/>
<protein>
    <submittedName>
        <fullName evidence="2">Uncharacterized protein</fullName>
    </submittedName>
</protein>
<feature type="compositionally biased region" description="Low complexity" evidence="1">
    <location>
        <begin position="299"/>
        <end position="308"/>
    </location>
</feature>
<evidence type="ECO:0000256" key="1">
    <source>
        <dbReference type="SAM" id="MobiDB-lite"/>
    </source>
</evidence>
<evidence type="ECO:0000313" key="2">
    <source>
        <dbReference type="EMBL" id="JAT71557.1"/>
    </source>
</evidence>
<feature type="region of interest" description="Disordered" evidence="1">
    <location>
        <begin position="289"/>
        <end position="318"/>
    </location>
</feature>
<accession>A0A1D1ZXE6</accession>
<feature type="non-terminal residue" evidence="2">
    <location>
        <position position="1"/>
    </location>
</feature>
<dbReference type="EMBL" id="GDKF01007065">
    <property type="protein sequence ID" value="JAT71557.1"/>
    <property type="molecule type" value="Transcribed_RNA"/>
</dbReference>